<keyword evidence="7 9" id="KW-0687">Ribonucleoprotein</keyword>
<dbReference type="EMBL" id="CP003345">
    <property type="protein sequence ID" value="AFM03141.1"/>
    <property type="molecule type" value="Genomic_DNA"/>
</dbReference>
<dbReference type="Gene3D" id="3.40.50.300">
    <property type="entry name" value="P-loop containing nucleotide triphosphate hydrolases"/>
    <property type="match status" value="1"/>
</dbReference>
<comment type="domain">
    <text evidence="9">Composed of three domains: the N-terminal N domain, which is responsible for interactions with the ribosome, the central G domain, which binds GTP, and the C-terminal M domain, which binds the RNA and the signal sequence of the RNC.</text>
</comment>
<evidence type="ECO:0000256" key="1">
    <source>
        <dbReference type="ARBA" id="ARBA00005450"/>
    </source>
</evidence>
<dbReference type="PANTHER" id="PTHR11564:SF5">
    <property type="entry name" value="SIGNAL RECOGNITION PARTICLE SUBUNIT SRP54"/>
    <property type="match status" value="1"/>
</dbReference>
<evidence type="ECO:0000256" key="6">
    <source>
        <dbReference type="ARBA" id="ARBA00023135"/>
    </source>
</evidence>
<evidence type="ECO:0000256" key="4">
    <source>
        <dbReference type="ARBA" id="ARBA00022884"/>
    </source>
</evidence>
<evidence type="ECO:0000256" key="3">
    <source>
        <dbReference type="ARBA" id="ARBA00022801"/>
    </source>
</evidence>
<feature type="binding site" evidence="9">
    <location>
        <begin position="188"/>
        <end position="192"/>
    </location>
    <ligand>
        <name>GTP</name>
        <dbReference type="ChEBI" id="CHEBI:37565"/>
    </ligand>
</feature>
<dbReference type="InterPro" id="IPR004125">
    <property type="entry name" value="Signal_recog_particle_SRP54_M"/>
</dbReference>
<dbReference type="InterPro" id="IPR022941">
    <property type="entry name" value="SRP54"/>
</dbReference>
<dbReference type="InterPro" id="IPR000897">
    <property type="entry name" value="SRP54_GTPase_dom"/>
</dbReference>
<dbReference type="EC" id="3.6.5.4" evidence="9"/>
<feature type="domain" description="SRP54-type proteins GTP-binding" evidence="10">
    <location>
        <begin position="267"/>
        <end position="280"/>
    </location>
</feature>
<accession>I4AGQ6</accession>
<comment type="function">
    <text evidence="9">Involved in targeting and insertion of nascent membrane proteins into the cytoplasmic membrane. Binds to the hydrophobic signal sequence of the ribosome-nascent chain (RNC) as it emerges from the ribosomes. The SRP-RNC complex is then targeted to the cytoplasmic membrane where it interacts with the SRP receptor FtsY.</text>
</comment>
<evidence type="ECO:0000256" key="7">
    <source>
        <dbReference type="ARBA" id="ARBA00023274"/>
    </source>
</evidence>
<dbReference type="Pfam" id="PF00448">
    <property type="entry name" value="SRP54"/>
    <property type="match status" value="1"/>
</dbReference>
<evidence type="ECO:0000313" key="12">
    <source>
        <dbReference type="Proteomes" id="UP000006054"/>
    </source>
</evidence>
<dbReference type="HOGENOM" id="CLU_009301_6_0_10"/>
<dbReference type="PATRIC" id="fig|880071.3.peg.647"/>
<keyword evidence="12" id="KW-1185">Reference proteome</keyword>
<comment type="subunit">
    <text evidence="9">Part of the signal recognition particle protein translocation system, which is composed of SRP and FtsY.</text>
</comment>
<dbReference type="InterPro" id="IPR027417">
    <property type="entry name" value="P-loop_NTPase"/>
</dbReference>
<dbReference type="CDD" id="cd18539">
    <property type="entry name" value="SRP_G"/>
    <property type="match status" value="1"/>
</dbReference>
<comment type="similarity">
    <text evidence="1 9">Belongs to the GTP-binding SRP family. SRP54 subfamily.</text>
</comment>
<dbReference type="GO" id="GO:0008312">
    <property type="term" value="F:7S RNA binding"/>
    <property type="evidence" value="ECO:0007669"/>
    <property type="project" value="InterPro"/>
</dbReference>
<evidence type="ECO:0000256" key="5">
    <source>
        <dbReference type="ARBA" id="ARBA00023134"/>
    </source>
</evidence>
<dbReference type="InterPro" id="IPR042101">
    <property type="entry name" value="SRP54_N_sf"/>
</dbReference>
<keyword evidence="6 9" id="KW-0733">Signal recognition particle</keyword>
<keyword evidence="5 9" id="KW-0342">GTP-binding</keyword>
<dbReference type="Pfam" id="PF02978">
    <property type="entry name" value="SRP_SPB"/>
    <property type="match status" value="1"/>
</dbReference>
<evidence type="ECO:0000256" key="9">
    <source>
        <dbReference type="HAMAP-Rule" id="MF_00306"/>
    </source>
</evidence>
<evidence type="ECO:0000256" key="8">
    <source>
        <dbReference type="ARBA" id="ARBA00048027"/>
    </source>
</evidence>
<dbReference type="NCBIfam" id="TIGR00959">
    <property type="entry name" value="ffh"/>
    <property type="match status" value="1"/>
</dbReference>
<dbReference type="GO" id="GO:0048500">
    <property type="term" value="C:signal recognition particle"/>
    <property type="evidence" value="ECO:0007669"/>
    <property type="project" value="UniProtKB-UniRule"/>
</dbReference>
<dbReference type="Gene3D" id="1.10.260.30">
    <property type="entry name" value="Signal recognition particle, SRP54 subunit, M-domain"/>
    <property type="match status" value="1"/>
</dbReference>
<dbReference type="RefSeq" id="WP_014796600.1">
    <property type="nucleotide sequence ID" value="NC_018018.1"/>
</dbReference>
<dbReference type="eggNOG" id="COG0541">
    <property type="taxonomic scope" value="Bacteria"/>
</dbReference>
<protein>
    <recommendedName>
        <fullName evidence="9">Signal recognition particle protein</fullName>
        <ecNumber evidence="9">3.6.5.4</ecNumber>
    </recommendedName>
    <alternativeName>
        <fullName evidence="9">Fifty-four homolog</fullName>
    </alternativeName>
</protein>
<dbReference type="Gene3D" id="1.20.120.140">
    <property type="entry name" value="Signal recognition particle SRP54, nucleotide-binding domain"/>
    <property type="match status" value="1"/>
</dbReference>
<dbReference type="AlphaFoldDB" id="I4AGQ6"/>
<dbReference type="Pfam" id="PF02881">
    <property type="entry name" value="SRP54_N"/>
    <property type="match status" value="1"/>
</dbReference>
<dbReference type="InterPro" id="IPR004780">
    <property type="entry name" value="SRP"/>
</dbReference>
<proteinExistence type="inferred from homology"/>
<comment type="catalytic activity">
    <reaction evidence="8 9">
        <text>GTP + H2O = GDP + phosphate + H(+)</text>
        <dbReference type="Rhea" id="RHEA:19669"/>
        <dbReference type="ChEBI" id="CHEBI:15377"/>
        <dbReference type="ChEBI" id="CHEBI:15378"/>
        <dbReference type="ChEBI" id="CHEBI:37565"/>
        <dbReference type="ChEBI" id="CHEBI:43474"/>
        <dbReference type="ChEBI" id="CHEBI:58189"/>
        <dbReference type="EC" id="3.6.5.4"/>
    </reaction>
</comment>
<dbReference type="KEGG" id="fli:Fleli_0678"/>
<dbReference type="GO" id="GO:0005525">
    <property type="term" value="F:GTP binding"/>
    <property type="evidence" value="ECO:0007669"/>
    <property type="project" value="UniProtKB-UniRule"/>
</dbReference>
<sequence length="445" mass="49476">MLDNLTARLDKAMKSLKGEGKITEVNVATTIKEIRRALVDADVDYKVAKTVTDEIKEEAYGRDVLIAVKPGELFTKIVYDKLTALMGGEKKEMNLSGNPSIILVAGLNGAGKTTFTAKLANHLKKQNRQVLLAACDIYRPAAIEQLQTLAGQIDVEVYAEPENKNPIQIAENAVKYGKENGKKVIIIDTAGRLAIDESLMKEIEEIKRVLNPTETLFVVDAMTGQDAVTTAKIFNDRINYDGVVLTKLDGDSRGGAALSIRRVVDKPIKFIGTSEKMDGIDAFHPDRMAQRILGMGDVLSLVDRMQQAYDEDEARRINKKIRKNQFDFNDFISQIEQIKKMGNIKDLVGMLPGIGSKLKDFQIDDDAFRPIEAIINSMTDHEKANPDVLDGSRRRRLAAGSGRTIQEVNNLIKQFGEMRKMMRKMNQFQGAGGSKKLAKMMKKGR</sequence>
<dbReference type="InterPro" id="IPR013822">
    <property type="entry name" value="Signal_recog_particl_SRP54_hlx"/>
</dbReference>
<dbReference type="SMART" id="SM00963">
    <property type="entry name" value="SRP54_N"/>
    <property type="match status" value="1"/>
</dbReference>
<dbReference type="HAMAP" id="MF_00306">
    <property type="entry name" value="SRP54"/>
    <property type="match status" value="1"/>
</dbReference>
<dbReference type="SMART" id="SM00962">
    <property type="entry name" value="SRP54"/>
    <property type="match status" value="1"/>
</dbReference>
<dbReference type="GO" id="GO:0006614">
    <property type="term" value="P:SRP-dependent cotranslational protein targeting to membrane"/>
    <property type="evidence" value="ECO:0007669"/>
    <property type="project" value="InterPro"/>
</dbReference>
<comment type="subcellular location">
    <subcellularLocation>
        <location evidence="9">Cytoplasm</location>
    </subcellularLocation>
    <text evidence="9">The SRP-RNC complex is targeted to the cytoplasmic membrane.</text>
</comment>
<dbReference type="PANTHER" id="PTHR11564">
    <property type="entry name" value="SIGNAL RECOGNITION PARTICLE 54K PROTEIN SRP54"/>
    <property type="match status" value="1"/>
</dbReference>
<dbReference type="PROSITE" id="PS00300">
    <property type="entry name" value="SRP54"/>
    <property type="match status" value="1"/>
</dbReference>
<keyword evidence="2 9" id="KW-0547">Nucleotide-binding</keyword>
<dbReference type="OrthoDB" id="9804720at2"/>
<evidence type="ECO:0000256" key="2">
    <source>
        <dbReference type="ARBA" id="ARBA00022741"/>
    </source>
</evidence>
<feature type="binding site" evidence="9">
    <location>
        <begin position="106"/>
        <end position="113"/>
    </location>
    <ligand>
        <name>GTP</name>
        <dbReference type="ChEBI" id="CHEBI:37565"/>
    </ligand>
</feature>
<dbReference type="InterPro" id="IPR003593">
    <property type="entry name" value="AAA+_ATPase"/>
</dbReference>
<dbReference type="InterPro" id="IPR036891">
    <property type="entry name" value="Signal_recog_part_SRP54_M_sf"/>
</dbReference>
<dbReference type="STRING" id="880071.Fleli_0678"/>
<evidence type="ECO:0000259" key="10">
    <source>
        <dbReference type="PROSITE" id="PS00300"/>
    </source>
</evidence>
<evidence type="ECO:0000313" key="11">
    <source>
        <dbReference type="EMBL" id="AFM03141.1"/>
    </source>
</evidence>
<feature type="binding site" evidence="9">
    <location>
        <begin position="246"/>
        <end position="249"/>
    </location>
    <ligand>
        <name>GTP</name>
        <dbReference type="ChEBI" id="CHEBI:37565"/>
    </ligand>
</feature>
<dbReference type="Proteomes" id="UP000006054">
    <property type="component" value="Chromosome"/>
</dbReference>
<dbReference type="SMART" id="SM00382">
    <property type="entry name" value="AAA"/>
    <property type="match status" value="1"/>
</dbReference>
<keyword evidence="4 9" id="KW-0694">RNA-binding</keyword>
<organism evidence="11 12">
    <name type="scientific">Bernardetia litoralis (strain ATCC 23117 / DSM 6794 / NBRC 15988 / NCIMB 1366 / Fx l1 / Sio-4)</name>
    <name type="common">Flexibacter litoralis</name>
    <dbReference type="NCBI Taxonomy" id="880071"/>
    <lineage>
        <taxon>Bacteria</taxon>
        <taxon>Pseudomonadati</taxon>
        <taxon>Bacteroidota</taxon>
        <taxon>Cytophagia</taxon>
        <taxon>Cytophagales</taxon>
        <taxon>Bernardetiaceae</taxon>
        <taxon>Bernardetia</taxon>
    </lineage>
</organism>
<keyword evidence="9" id="KW-0963">Cytoplasm</keyword>
<dbReference type="SUPFAM" id="SSF52540">
    <property type="entry name" value="P-loop containing nucleoside triphosphate hydrolases"/>
    <property type="match status" value="1"/>
</dbReference>
<reference evidence="12" key="1">
    <citation type="submission" date="2012-06" db="EMBL/GenBank/DDBJ databases">
        <title>The complete genome of Flexibacter litoralis DSM 6794.</title>
        <authorList>
            <person name="Lucas S."/>
            <person name="Copeland A."/>
            <person name="Lapidus A."/>
            <person name="Glavina del Rio T."/>
            <person name="Dalin E."/>
            <person name="Tice H."/>
            <person name="Bruce D."/>
            <person name="Goodwin L."/>
            <person name="Pitluck S."/>
            <person name="Peters L."/>
            <person name="Ovchinnikova G."/>
            <person name="Lu M."/>
            <person name="Kyrpides N."/>
            <person name="Mavromatis K."/>
            <person name="Ivanova N."/>
            <person name="Brettin T."/>
            <person name="Detter J.C."/>
            <person name="Han C."/>
            <person name="Larimer F."/>
            <person name="Land M."/>
            <person name="Hauser L."/>
            <person name="Markowitz V."/>
            <person name="Cheng J.-F."/>
            <person name="Hugenholtz P."/>
            <person name="Woyke T."/>
            <person name="Wu D."/>
            <person name="Spring S."/>
            <person name="Lang E."/>
            <person name="Kopitz M."/>
            <person name="Brambilla E."/>
            <person name="Klenk H.-P."/>
            <person name="Eisen J.A."/>
        </authorList>
    </citation>
    <scope>NUCLEOTIDE SEQUENCE [LARGE SCALE GENOMIC DNA]</scope>
    <source>
        <strain evidence="12">ATCC 23117 / DSM 6794 / NBRC 15988 / NCIMB 1366 / Sio-4</strain>
    </source>
</reference>
<gene>
    <name evidence="9" type="primary">ffh</name>
    <name evidence="11" type="ordered locus">Fleli_0678</name>
</gene>
<keyword evidence="3 9" id="KW-0378">Hydrolase</keyword>
<dbReference type="SUPFAM" id="SSF47446">
    <property type="entry name" value="Signal peptide-binding domain"/>
    <property type="match status" value="1"/>
</dbReference>
<dbReference type="GO" id="GO:0003924">
    <property type="term" value="F:GTPase activity"/>
    <property type="evidence" value="ECO:0007669"/>
    <property type="project" value="UniProtKB-UniRule"/>
</dbReference>
<name>I4AGQ6_BERLS</name>